<dbReference type="Gene3D" id="1.25.40.10">
    <property type="entry name" value="Tetratricopeptide repeat domain"/>
    <property type="match status" value="1"/>
</dbReference>
<proteinExistence type="predicted"/>
<reference evidence="1 2" key="1">
    <citation type="journal article" date="2017" name="Chemistry">
        <title>Isolation, Biosynthesis and Chemical Modifications of Rubterolones A-F: Rare Tropolone Alkaloids from Actinomadura sp. 5-2.</title>
        <authorList>
            <person name="Guo H."/>
            <person name="Benndorf R."/>
            <person name="Leichnitz D."/>
            <person name="Klassen J.L."/>
            <person name="Vollmers J."/>
            <person name="Gorls H."/>
            <person name="Steinacker M."/>
            <person name="Weigel C."/>
            <person name="Dahse H.M."/>
            <person name="Kaster A.K."/>
            <person name="de Beer Z.W."/>
            <person name="Poulsen M."/>
            <person name="Beemelmanns C."/>
        </authorList>
    </citation>
    <scope>NUCLEOTIDE SEQUENCE [LARGE SCALE GENOMIC DNA]</scope>
    <source>
        <strain evidence="1 2">5-2</strain>
    </source>
</reference>
<dbReference type="RefSeq" id="WP_103563398.1">
    <property type="nucleotide sequence ID" value="NZ_MTBP01000002.1"/>
</dbReference>
<dbReference type="PANTHER" id="PTHR47691">
    <property type="entry name" value="REGULATOR-RELATED"/>
    <property type="match status" value="1"/>
</dbReference>
<dbReference type="PRINTS" id="PR00364">
    <property type="entry name" value="DISEASERSIST"/>
</dbReference>
<dbReference type="InterPro" id="IPR027417">
    <property type="entry name" value="P-loop_NTPase"/>
</dbReference>
<keyword evidence="2" id="KW-1185">Reference proteome</keyword>
<dbReference type="PANTHER" id="PTHR47691:SF3">
    <property type="entry name" value="HTH-TYPE TRANSCRIPTIONAL REGULATOR RV0890C-RELATED"/>
    <property type="match status" value="1"/>
</dbReference>
<dbReference type="InterPro" id="IPR042197">
    <property type="entry name" value="Apaf_helical"/>
</dbReference>
<dbReference type="InterPro" id="IPR011990">
    <property type="entry name" value="TPR-like_helical_dom_sf"/>
</dbReference>
<dbReference type="GO" id="GO:0043531">
    <property type="term" value="F:ADP binding"/>
    <property type="evidence" value="ECO:0007669"/>
    <property type="project" value="InterPro"/>
</dbReference>
<gene>
    <name evidence="1" type="primary">afsR_5</name>
    <name evidence="1" type="ORF">BTM25_28780</name>
</gene>
<dbReference type="SUPFAM" id="SSF52540">
    <property type="entry name" value="P-loop containing nucleoside triphosphate hydrolases"/>
    <property type="match status" value="1"/>
</dbReference>
<dbReference type="Gene3D" id="1.10.8.430">
    <property type="entry name" value="Helical domain of apoptotic protease-activating factors"/>
    <property type="match status" value="1"/>
</dbReference>
<dbReference type="Gene3D" id="3.40.50.300">
    <property type="entry name" value="P-loop containing nucleotide triphosphate hydrolases"/>
    <property type="match status" value="1"/>
</dbReference>
<evidence type="ECO:0000313" key="2">
    <source>
        <dbReference type="Proteomes" id="UP000242367"/>
    </source>
</evidence>
<evidence type="ECO:0000313" key="1">
    <source>
        <dbReference type="EMBL" id="POM24250.1"/>
    </source>
</evidence>
<dbReference type="InterPro" id="IPR019734">
    <property type="entry name" value="TPR_rpt"/>
</dbReference>
<dbReference type="Pfam" id="PF13374">
    <property type="entry name" value="TPR_10"/>
    <property type="match status" value="1"/>
</dbReference>
<dbReference type="EMBL" id="MTBP01000002">
    <property type="protein sequence ID" value="POM24250.1"/>
    <property type="molecule type" value="Genomic_DNA"/>
</dbReference>
<dbReference type="Pfam" id="PF13424">
    <property type="entry name" value="TPR_12"/>
    <property type="match status" value="1"/>
</dbReference>
<organism evidence="1 2">
    <name type="scientific">Actinomadura rubteroloni</name>
    <dbReference type="NCBI Taxonomy" id="1926885"/>
    <lineage>
        <taxon>Bacteria</taxon>
        <taxon>Bacillati</taxon>
        <taxon>Actinomycetota</taxon>
        <taxon>Actinomycetes</taxon>
        <taxon>Streptosporangiales</taxon>
        <taxon>Thermomonosporaceae</taxon>
        <taxon>Actinomadura</taxon>
    </lineage>
</organism>
<sequence length="793" mass="83996">MEGNTFDGVAIGPVVQARDVTLRLPPTVPAGLGGVRARGAEFVGRAAVLTEVLDLIDPRGGGAGVVRVSAVAGMGGVGKTELAVQAAHAATERGWFPGGVLMIDLHGYDPRQRLDEARALASLLRALGVPDEHIPPGDDDKERLYRTVLGAYAERGRPVLVVLDNAAPATPVDRLLPGRGPVLVTSRHALAELPGRLLDLDVLGDDDGVELLRRLVALRRGPADTRVADHPDDARRIAGRCGGLPLALEIVAALLAARPAKPLAEMAAQLEAEHTRLNELEYRRRAVRAAFDLSYRALPDGQRRLFRLLAVNRGPRVSTAAAAVLAGTDERSARRDLEELAEAHLIEPWTAPGWWRMHDLVRLYAAETAGPHRAEDGAAGAWDRLLDHYLATTEKALAHVNPLAADDPGARGFASRAEAFAWLDAELPNLSAAAFAASARKPSFTLLLSLNLARYLERRRLLAEWETLAVLARDTAERVGDRHHETVAANSVGLVLDATGRSGEAVAAFRRSADLARTRGDDLGVRTALSNLGGALLRLERVDEAIAVCRETVRLCRAAGDRQGHALALGNLGAALDRTGRPDEAVAVHRKAAALHRRIGDRHGAGAALSNLGVALGRIERHAEAIRASQEAVAAYRETGDRYSEGVALSNLALAQRGRGDEPGAALSYAAAVEALRDSGDRAAESTATYEWGRALFAAGAKDEALTVLDRAAALHRDAGDRHGEASALHAAGLCLADVGRLPDACAALARAVDGFTGLDDELREHAAKSLDIIRQLLALEDDPGRLDGGAAG</sequence>
<name>A0A2P4UGU2_9ACTN</name>
<dbReference type="Proteomes" id="UP000242367">
    <property type="component" value="Unassembled WGS sequence"/>
</dbReference>
<dbReference type="SMART" id="SM00028">
    <property type="entry name" value="TPR"/>
    <property type="match status" value="6"/>
</dbReference>
<protein>
    <submittedName>
        <fullName evidence="1">Regulatory protein AfsR</fullName>
    </submittedName>
</protein>
<comment type="caution">
    <text evidence="1">The sequence shown here is derived from an EMBL/GenBank/DDBJ whole genome shotgun (WGS) entry which is preliminary data.</text>
</comment>
<dbReference type="AlphaFoldDB" id="A0A2P4UGU2"/>
<dbReference type="SUPFAM" id="SSF48452">
    <property type="entry name" value="TPR-like"/>
    <property type="match status" value="2"/>
</dbReference>
<accession>A0A2P4UGU2</accession>